<dbReference type="AlphaFoldDB" id="A0A9P4NKM8"/>
<feature type="domain" description="Nephrocystin 3-like N-terminal" evidence="2">
    <location>
        <begin position="23"/>
        <end position="198"/>
    </location>
</feature>
<evidence type="ECO:0000313" key="5">
    <source>
        <dbReference type="Proteomes" id="UP000800235"/>
    </source>
</evidence>
<dbReference type="Pfam" id="PF24883">
    <property type="entry name" value="NPHP3_N"/>
    <property type="match status" value="1"/>
</dbReference>
<dbReference type="PANTHER" id="PTHR10039">
    <property type="entry name" value="AMELOGENIN"/>
    <property type="match status" value="1"/>
</dbReference>
<evidence type="ECO:0000259" key="2">
    <source>
        <dbReference type="Pfam" id="PF24883"/>
    </source>
</evidence>
<dbReference type="Gene3D" id="3.40.50.300">
    <property type="entry name" value="P-loop containing nucleotide triphosphate hydrolases"/>
    <property type="match status" value="1"/>
</dbReference>
<comment type="caution">
    <text evidence="4">The sequence shown here is derived from an EMBL/GenBank/DDBJ whole genome shotgun (WGS) entry which is preliminary data.</text>
</comment>
<dbReference type="PANTHER" id="PTHR10039:SF5">
    <property type="entry name" value="NACHT DOMAIN-CONTAINING PROTEIN"/>
    <property type="match status" value="1"/>
</dbReference>
<dbReference type="Proteomes" id="UP000800235">
    <property type="component" value="Unassembled WGS sequence"/>
</dbReference>
<evidence type="ECO:0000256" key="1">
    <source>
        <dbReference type="ARBA" id="ARBA00022737"/>
    </source>
</evidence>
<dbReference type="InterPro" id="IPR056693">
    <property type="entry name" value="DUF7791"/>
</dbReference>
<reference evidence="4" key="1">
    <citation type="journal article" date="2020" name="Stud. Mycol.">
        <title>101 Dothideomycetes genomes: a test case for predicting lifestyles and emergence of pathogens.</title>
        <authorList>
            <person name="Haridas S."/>
            <person name="Albert R."/>
            <person name="Binder M."/>
            <person name="Bloem J."/>
            <person name="Labutti K."/>
            <person name="Salamov A."/>
            <person name="Andreopoulos B."/>
            <person name="Baker S."/>
            <person name="Barry K."/>
            <person name="Bills G."/>
            <person name="Bluhm B."/>
            <person name="Cannon C."/>
            <person name="Castanera R."/>
            <person name="Culley D."/>
            <person name="Daum C."/>
            <person name="Ezra D."/>
            <person name="Gonzalez J."/>
            <person name="Henrissat B."/>
            <person name="Kuo A."/>
            <person name="Liang C."/>
            <person name="Lipzen A."/>
            <person name="Lutzoni F."/>
            <person name="Magnuson J."/>
            <person name="Mondo S."/>
            <person name="Nolan M."/>
            <person name="Ohm R."/>
            <person name="Pangilinan J."/>
            <person name="Park H.-J."/>
            <person name="Ramirez L."/>
            <person name="Alfaro M."/>
            <person name="Sun H."/>
            <person name="Tritt A."/>
            <person name="Yoshinaga Y."/>
            <person name="Zwiers L.-H."/>
            <person name="Turgeon B."/>
            <person name="Goodwin S."/>
            <person name="Spatafora J."/>
            <person name="Crous P."/>
            <person name="Grigoriev I."/>
        </authorList>
    </citation>
    <scope>NUCLEOTIDE SEQUENCE</scope>
    <source>
        <strain evidence="4">CBS 130266</strain>
    </source>
</reference>
<keyword evidence="1" id="KW-0677">Repeat</keyword>
<dbReference type="Pfam" id="PF25053">
    <property type="entry name" value="DUF7791"/>
    <property type="match status" value="1"/>
</dbReference>
<organism evidence="4 5">
    <name type="scientific">Tothia fuscella</name>
    <dbReference type="NCBI Taxonomy" id="1048955"/>
    <lineage>
        <taxon>Eukaryota</taxon>
        <taxon>Fungi</taxon>
        <taxon>Dikarya</taxon>
        <taxon>Ascomycota</taxon>
        <taxon>Pezizomycotina</taxon>
        <taxon>Dothideomycetes</taxon>
        <taxon>Pleosporomycetidae</taxon>
        <taxon>Venturiales</taxon>
        <taxon>Cylindrosympodiaceae</taxon>
        <taxon>Tothia</taxon>
    </lineage>
</organism>
<dbReference type="OrthoDB" id="443402at2759"/>
<accession>A0A9P4NKM8</accession>
<dbReference type="InterPro" id="IPR056884">
    <property type="entry name" value="NPHP3-like_N"/>
</dbReference>
<dbReference type="InterPro" id="IPR027417">
    <property type="entry name" value="P-loop_NTPase"/>
</dbReference>
<name>A0A9P4NKM8_9PEZI</name>
<dbReference type="SUPFAM" id="SSF52540">
    <property type="entry name" value="P-loop containing nucleoside triphosphate hydrolases"/>
    <property type="match status" value="1"/>
</dbReference>
<evidence type="ECO:0008006" key="6">
    <source>
        <dbReference type="Google" id="ProtNLM"/>
    </source>
</evidence>
<evidence type="ECO:0000259" key="3">
    <source>
        <dbReference type="Pfam" id="PF25053"/>
    </source>
</evidence>
<dbReference type="EMBL" id="MU007072">
    <property type="protein sequence ID" value="KAF2424935.1"/>
    <property type="molecule type" value="Genomic_DNA"/>
</dbReference>
<protein>
    <recommendedName>
        <fullName evidence="6">NACHT domain-containing protein</fullName>
    </recommendedName>
</protein>
<sequence length="470" mass="54141">MSRSCFKCISERYSDVKQAHKTTFEWIFEPNASVSFARWPESSDGIYWITGHAGSGKSTLMKFLLKDVRTRKLLQKWLGDDTLVIVSHFFWSSGTQVQKSQDGLLRTLLSQIMIEHGEVIPHIVDQRWHDGSLKESQSWTRKELVDTFTRLAELRKFSTRYCLFIDGLDEYDGDHQELAQLLHSLARSPNIKICASSRPWNEFIAAFGNSAWKLSAHELTSEDVKRYIQDSLEQDPHFQELQGRTPSATQCLIHSVHNKAQGVFLWVYLVVRSLLRGFANRDDLNILLKRLDESPPSLTRYFQHMMDTIEAVYRSQTARIFRVMITSHSTIPLIGLYFLDMEEHDPSYALTSDIQVFSVTELEAIYSTKRWRLNAQCRDLLQITDHLAPAGVRETRVGFLHRTVKDFLDTKDIATRLKEWSGANFEPNSSLCKMFYAQIRASHKAGSNVTDNKTVLQGIMGTLMYAREVE</sequence>
<keyword evidence="5" id="KW-1185">Reference proteome</keyword>
<proteinExistence type="predicted"/>
<gene>
    <name evidence="4" type="ORF">EJ08DRAFT_672191</name>
</gene>
<feature type="domain" description="DUF7791" evidence="3">
    <location>
        <begin position="309"/>
        <end position="447"/>
    </location>
</feature>
<evidence type="ECO:0000313" key="4">
    <source>
        <dbReference type="EMBL" id="KAF2424935.1"/>
    </source>
</evidence>